<sequence length="429" mass="47898">MTSETPGCVAVLIPGPSINTILPSELLISVFDVIYLDAIALASIPFPPSHQPPLDCYPLVEVMRVCRIWRRFVEETQSFWTFVVIGISTGGRQLGTKASTRGESGIVRLERILARSGTLPLAVTVALERLVDFPLVVECLDCEVYRLSVLNIIPTYDIPQGCCSHLGNLFERSFPTLKHLIIGNAVVSTYPRRFPLEILVDAPELRSLSCHYHLIFPLSPLLLTSFFLTAIDIDAFEPHLSEGSIHFPRLLDLHLDVSDVGQFLSTFSTPSLQKLTVLEQTSSIVDPGSLSQYPQFEELQWTDTGYDPTLPRLLALCPNLIRFANYLATEESSLNSRFFIVPAKSISLLESNDNIPEVCQDILPKLEKVRLAVATCEEIDTSVKGIPSIKRIRILKNPSKREEEDWRRGAQFLSSLAEKVEVAFGMDPY</sequence>
<dbReference type="AlphaFoldDB" id="A0A0C3KG40"/>
<evidence type="ECO:0000313" key="1">
    <source>
        <dbReference type="EMBL" id="KIO20443.1"/>
    </source>
</evidence>
<dbReference type="SUPFAM" id="SSF52047">
    <property type="entry name" value="RNI-like"/>
    <property type="match status" value="1"/>
</dbReference>
<proteinExistence type="predicted"/>
<keyword evidence="1" id="KW-0378">Hydrolase</keyword>
<keyword evidence="2" id="KW-1185">Reference proteome</keyword>
<dbReference type="HOGENOM" id="CLU_048163_0_0_1"/>
<name>A0A0C3KG40_9AGAM</name>
<dbReference type="Proteomes" id="UP000054248">
    <property type="component" value="Unassembled WGS sequence"/>
</dbReference>
<dbReference type="InterPro" id="IPR032675">
    <property type="entry name" value="LRR_dom_sf"/>
</dbReference>
<dbReference type="OrthoDB" id="3247751at2759"/>
<reference evidence="1 2" key="1">
    <citation type="submission" date="2014-04" db="EMBL/GenBank/DDBJ databases">
        <authorList>
            <consortium name="DOE Joint Genome Institute"/>
            <person name="Kuo A."/>
            <person name="Girlanda M."/>
            <person name="Perotto S."/>
            <person name="Kohler A."/>
            <person name="Nagy L.G."/>
            <person name="Floudas D."/>
            <person name="Copeland A."/>
            <person name="Barry K.W."/>
            <person name="Cichocki N."/>
            <person name="Veneault-Fourrey C."/>
            <person name="LaButti K."/>
            <person name="Lindquist E.A."/>
            <person name="Lipzen A."/>
            <person name="Lundell T."/>
            <person name="Morin E."/>
            <person name="Murat C."/>
            <person name="Sun H."/>
            <person name="Tunlid A."/>
            <person name="Henrissat B."/>
            <person name="Grigoriev I.V."/>
            <person name="Hibbett D.S."/>
            <person name="Martin F."/>
            <person name="Nordberg H.P."/>
            <person name="Cantor M.N."/>
            <person name="Hua S.X."/>
        </authorList>
    </citation>
    <scope>NUCLEOTIDE SEQUENCE [LARGE SCALE GENOMIC DNA]</scope>
    <source>
        <strain evidence="1 2">MUT 4182</strain>
    </source>
</reference>
<dbReference type="Gene3D" id="3.80.10.10">
    <property type="entry name" value="Ribonuclease Inhibitor"/>
    <property type="match status" value="1"/>
</dbReference>
<dbReference type="GO" id="GO:0016787">
    <property type="term" value="F:hydrolase activity"/>
    <property type="evidence" value="ECO:0007669"/>
    <property type="project" value="UniProtKB-KW"/>
</dbReference>
<dbReference type="EMBL" id="KN823174">
    <property type="protein sequence ID" value="KIO20443.1"/>
    <property type="molecule type" value="Genomic_DNA"/>
</dbReference>
<gene>
    <name evidence="1" type="ORF">M407DRAFT_29908</name>
</gene>
<evidence type="ECO:0000313" key="2">
    <source>
        <dbReference type="Proteomes" id="UP000054248"/>
    </source>
</evidence>
<organism evidence="1 2">
    <name type="scientific">Tulasnella calospora MUT 4182</name>
    <dbReference type="NCBI Taxonomy" id="1051891"/>
    <lineage>
        <taxon>Eukaryota</taxon>
        <taxon>Fungi</taxon>
        <taxon>Dikarya</taxon>
        <taxon>Basidiomycota</taxon>
        <taxon>Agaricomycotina</taxon>
        <taxon>Agaricomycetes</taxon>
        <taxon>Cantharellales</taxon>
        <taxon>Tulasnellaceae</taxon>
        <taxon>Tulasnella</taxon>
    </lineage>
</organism>
<reference evidence="2" key="2">
    <citation type="submission" date="2015-01" db="EMBL/GenBank/DDBJ databases">
        <title>Evolutionary Origins and Diversification of the Mycorrhizal Mutualists.</title>
        <authorList>
            <consortium name="DOE Joint Genome Institute"/>
            <consortium name="Mycorrhizal Genomics Consortium"/>
            <person name="Kohler A."/>
            <person name="Kuo A."/>
            <person name="Nagy L.G."/>
            <person name="Floudas D."/>
            <person name="Copeland A."/>
            <person name="Barry K.W."/>
            <person name="Cichocki N."/>
            <person name="Veneault-Fourrey C."/>
            <person name="LaButti K."/>
            <person name="Lindquist E.A."/>
            <person name="Lipzen A."/>
            <person name="Lundell T."/>
            <person name="Morin E."/>
            <person name="Murat C."/>
            <person name="Riley R."/>
            <person name="Ohm R."/>
            <person name="Sun H."/>
            <person name="Tunlid A."/>
            <person name="Henrissat B."/>
            <person name="Grigoriev I.V."/>
            <person name="Hibbett D.S."/>
            <person name="Martin F."/>
        </authorList>
    </citation>
    <scope>NUCLEOTIDE SEQUENCE [LARGE SCALE GENOMIC DNA]</scope>
    <source>
        <strain evidence="2">MUT 4182</strain>
    </source>
</reference>
<accession>A0A0C3KG40</accession>
<protein>
    <submittedName>
        <fullName evidence="1">Glycoside hydrolase family 47 protein</fullName>
    </submittedName>
</protein>